<protein>
    <submittedName>
        <fullName evidence="2">DUF308 domain-containing protein</fullName>
    </submittedName>
</protein>
<feature type="transmembrane region" description="Helical" evidence="1">
    <location>
        <begin position="131"/>
        <end position="150"/>
    </location>
</feature>
<dbReference type="PANTHER" id="PTHR34989:SF1">
    <property type="entry name" value="PROTEIN HDED"/>
    <property type="match status" value="1"/>
</dbReference>
<dbReference type="InterPro" id="IPR005325">
    <property type="entry name" value="DUF308_memb"/>
</dbReference>
<gene>
    <name evidence="2" type="ORF">Q9S71_03805</name>
</gene>
<keyword evidence="1" id="KW-1133">Transmembrane helix</keyword>
<evidence type="ECO:0000313" key="2">
    <source>
        <dbReference type="EMBL" id="MDT3315939.1"/>
    </source>
</evidence>
<dbReference type="PANTHER" id="PTHR34989">
    <property type="entry name" value="PROTEIN HDED"/>
    <property type="match status" value="1"/>
</dbReference>
<dbReference type="EMBL" id="JAUZVV010000001">
    <property type="protein sequence ID" value="MDT3315939.1"/>
    <property type="molecule type" value="Genomic_DNA"/>
</dbReference>
<evidence type="ECO:0000256" key="1">
    <source>
        <dbReference type="SAM" id="Phobius"/>
    </source>
</evidence>
<reference evidence="2 3" key="1">
    <citation type="submission" date="2023-08" db="EMBL/GenBank/DDBJ databases">
        <title>Microbacterium aquilitoris sp. nov. and Microbacterium gwkjibeachense sp. nov., isolated from beach.</title>
        <authorList>
            <person name="Lee S.D."/>
            <person name="Yang H."/>
            <person name="Kim I."/>
        </authorList>
    </citation>
    <scope>NUCLEOTIDE SEQUENCE [LARGE SCALE GENOMIC DNA]</scope>
    <source>
        <strain evidence="2 3">KSW4-11</strain>
    </source>
</reference>
<name>A0ABU3G7Z7_9MICO</name>
<feature type="transmembrane region" description="Helical" evidence="1">
    <location>
        <begin position="41"/>
        <end position="65"/>
    </location>
</feature>
<dbReference type="InterPro" id="IPR052712">
    <property type="entry name" value="Acid_resist_chaperone_HdeD"/>
</dbReference>
<keyword evidence="1" id="KW-0812">Transmembrane</keyword>
<accession>A0ABU3G7Z7</accession>
<dbReference type="Pfam" id="PF03729">
    <property type="entry name" value="DUF308"/>
    <property type="match status" value="2"/>
</dbReference>
<proteinExistence type="predicted"/>
<feature type="transmembrane region" description="Helical" evidence="1">
    <location>
        <begin position="12"/>
        <end position="35"/>
    </location>
</feature>
<evidence type="ECO:0000313" key="3">
    <source>
        <dbReference type="Proteomes" id="UP001251849"/>
    </source>
</evidence>
<dbReference type="RefSeq" id="WP_311860605.1">
    <property type="nucleotide sequence ID" value="NZ_JAUZVV010000001.1"/>
</dbReference>
<keyword evidence="1" id="KW-0472">Membrane</keyword>
<dbReference type="Proteomes" id="UP001251849">
    <property type="component" value="Unassembled WGS sequence"/>
</dbReference>
<feature type="transmembrane region" description="Helical" evidence="1">
    <location>
        <begin position="104"/>
        <end position="124"/>
    </location>
</feature>
<feature type="transmembrane region" description="Helical" evidence="1">
    <location>
        <begin position="77"/>
        <end position="98"/>
    </location>
</feature>
<sequence>MSTQGSARAVVGGIRGALLIGGLLAVVVGILILVWPGKTAMVVAGIIAAWAVVAGIVNVAIGLLSRTAGSWARVGHIALGLIFVIGGVVAFSNLGLAAETLATFLGALVGILWIVEGVVALTTLRGTRSRGWTIAFAVLSLVAGVAILFAPVWGALVLWLWMGVSLILLGVIQIVRASRLRTI</sequence>
<feature type="transmembrane region" description="Helical" evidence="1">
    <location>
        <begin position="156"/>
        <end position="175"/>
    </location>
</feature>
<keyword evidence="3" id="KW-1185">Reference proteome</keyword>
<comment type="caution">
    <text evidence="2">The sequence shown here is derived from an EMBL/GenBank/DDBJ whole genome shotgun (WGS) entry which is preliminary data.</text>
</comment>
<organism evidence="2 3">
    <name type="scientific">Microbacterium gawkjiense</name>
    <dbReference type="NCBI Taxonomy" id="3067309"/>
    <lineage>
        <taxon>Bacteria</taxon>
        <taxon>Bacillati</taxon>
        <taxon>Actinomycetota</taxon>
        <taxon>Actinomycetes</taxon>
        <taxon>Micrococcales</taxon>
        <taxon>Microbacteriaceae</taxon>
        <taxon>Microbacterium</taxon>
    </lineage>
</organism>